<feature type="compositionally biased region" description="Polar residues" evidence="10">
    <location>
        <begin position="898"/>
        <end position="910"/>
    </location>
</feature>
<feature type="region of interest" description="Disordered" evidence="10">
    <location>
        <begin position="343"/>
        <end position="494"/>
    </location>
</feature>
<dbReference type="VEuPathDB" id="FungiDB:BTJ68_00754"/>
<reference evidence="13 14" key="1">
    <citation type="journal article" date="2018" name="BMC Genomics">
        <title>Genomic evidence for intraspecific hybridization in a clonal and extremely halotolerant yeast.</title>
        <authorList>
            <person name="Gostincar C."/>
            <person name="Stajich J.E."/>
            <person name="Zupancic J."/>
            <person name="Zalar P."/>
            <person name="Gunde-Cimerman N."/>
        </authorList>
    </citation>
    <scope>NUCLEOTIDE SEQUENCE [LARGE SCALE GENOMIC DNA]</scope>
    <source>
        <strain evidence="13 14">EXF-6656</strain>
    </source>
</reference>
<keyword evidence="6 11" id="KW-0812">Transmembrane</keyword>
<feature type="compositionally biased region" description="Low complexity" evidence="10">
    <location>
        <begin position="344"/>
        <end position="357"/>
    </location>
</feature>
<keyword evidence="7 11" id="KW-1133">Transmembrane helix</keyword>
<organism evidence="13 14">
    <name type="scientific">Hortaea werneckii</name>
    <name type="common">Black yeast</name>
    <name type="synonym">Cladosporium werneckii</name>
    <dbReference type="NCBI Taxonomy" id="91943"/>
    <lineage>
        <taxon>Eukaryota</taxon>
        <taxon>Fungi</taxon>
        <taxon>Dikarya</taxon>
        <taxon>Ascomycota</taxon>
        <taxon>Pezizomycotina</taxon>
        <taxon>Dothideomycetes</taxon>
        <taxon>Dothideomycetidae</taxon>
        <taxon>Mycosphaerellales</taxon>
        <taxon>Teratosphaeriaceae</taxon>
        <taxon>Hortaea</taxon>
    </lineage>
</organism>
<comment type="subcellular location">
    <subcellularLocation>
        <location evidence="2">Golgi apparatus membrane</location>
        <topology evidence="2">Multi-pass membrane protein</topology>
    </subcellularLocation>
</comment>
<feature type="region of interest" description="Disordered" evidence="10">
    <location>
        <begin position="1287"/>
        <end position="1375"/>
    </location>
</feature>
<evidence type="ECO:0000256" key="3">
    <source>
        <dbReference type="ARBA" id="ARBA00008640"/>
    </source>
</evidence>
<comment type="function">
    <text evidence="1">Golgi membrane protein involved in vesicular trafficking and spindle migration.</text>
</comment>
<gene>
    <name evidence="13" type="ORF">D0869_07139</name>
</gene>
<comment type="similarity">
    <text evidence="3">Belongs to the TVP38/TMEM64 family.</text>
</comment>
<feature type="compositionally biased region" description="Polar residues" evidence="10">
    <location>
        <begin position="830"/>
        <end position="847"/>
    </location>
</feature>
<evidence type="ECO:0000256" key="11">
    <source>
        <dbReference type="SAM" id="Phobius"/>
    </source>
</evidence>
<dbReference type="Proteomes" id="UP000281245">
    <property type="component" value="Unassembled WGS sequence"/>
</dbReference>
<feature type="region of interest" description="Disordered" evidence="10">
    <location>
        <begin position="938"/>
        <end position="971"/>
    </location>
</feature>
<evidence type="ECO:0000256" key="8">
    <source>
        <dbReference type="ARBA" id="ARBA00023034"/>
    </source>
</evidence>
<name>A0A3M6WQV5_HORWE</name>
<feature type="region of interest" description="Disordered" evidence="10">
    <location>
        <begin position="1004"/>
        <end position="1039"/>
    </location>
</feature>
<dbReference type="GO" id="GO:0016192">
    <property type="term" value="P:vesicle-mediated transport"/>
    <property type="evidence" value="ECO:0007669"/>
    <property type="project" value="TreeGrafter"/>
</dbReference>
<feature type="compositionally biased region" description="Polar residues" evidence="10">
    <location>
        <begin position="430"/>
        <end position="453"/>
    </location>
</feature>
<evidence type="ECO:0000256" key="5">
    <source>
        <dbReference type="ARBA" id="ARBA00020673"/>
    </source>
</evidence>
<accession>A0A3M6WQV5</accession>
<evidence type="ECO:0000256" key="1">
    <source>
        <dbReference type="ARBA" id="ARBA00002978"/>
    </source>
</evidence>
<evidence type="ECO:0000256" key="7">
    <source>
        <dbReference type="ARBA" id="ARBA00022989"/>
    </source>
</evidence>
<feature type="transmembrane region" description="Helical" evidence="11">
    <location>
        <begin position="1255"/>
        <end position="1276"/>
    </location>
</feature>
<evidence type="ECO:0000256" key="4">
    <source>
        <dbReference type="ARBA" id="ARBA00013533"/>
    </source>
</evidence>
<evidence type="ECO:0000313" key="14">
    <source>
        <dbReference type="Proteomes" id="UP000281245"/>
    </source>
</evidence>
<dbReference type="OrthoDB" id="3944128at2759"/>
<feature type="compositionally biased region" description="Polar residues" evidence="10">
    <location>
        <begin position="460"/>
        <end position="472"/>
    </location>
</feature>
<evidence type="ECO:0000256" key="6">
    <source>
        <dbReference type="ARBA" id="ARBA00022692"/>
    </source>
</evidence>
<dbReference type="PANTHER" id="PTHR47549">
    <property type="entry name" value="GOLGI APPARATUS MEMBRANE PROTEIN TVP38-RELATED"/>
    <property type="match status" value="1"/>
</dbReference>
<feature type="compositionally biased region" description="Low complexity" evidence="10">
    <location>
        <begin position="519"/>
        <end position="531"/>
    </location>
</feature>
<evidence type="ECO:0000313" key="13">
    <source>
        <dbReference type="EMBL" id="RMX81004.1"/>
    </source>
</evidence>
<dbReference type="GO" id="GO:0000139">
    <property type="term" value="C:Golgi membrane"/>
    <property type="evidence" value="ECO:0007669"/>
    <property type="project" value="UniProtKB-SubCell"/>
</dbReference>
<dbReference type="InterPro" id="IPR032816">
    <property type="entry name" value="VTT_dom"/>
</dbReference>
<evidence type="ECO:0000259" key="12">
    <source>
        <dbReference type="Pfam" id="PF09335"/>
    </source>
</evidence>
<dbReference type="GO" id="GO:0000022">
    <property type="term" value="P:mitotic spindle elongation"/>
    <property type="evidence" value="ECO:0007669"/>
    <property type="project" value="TreeGrafter"/>
</dbReference>
<feature type="compositionally biased region" description="Low complexity" evidence="10">
    <location>
        <begin position="888"/>
        <end position="897"/>
    </location>
</feature>
<keyword evidence="8" id="KW-0333">Golgi apparatus</keyword>
<feature type="compositionally biased region" description="Polar residues" evidence="10">
    <location>
        <begin position="546"/>
        <end position="559"/>
    </location>
</feature>
<feature type="domain" description="VTT" evidence="12">
    <location>
        <begin position="1124"/>
        <end position="1237"/>
    </location>
</feature>
<dbReference type="PANTHER" id="PTHR47549:SF1">
    <property type="entry name" value="GOLGI APPARATUS MEMBRANE PROTEIN TVP38"/>
    <property type="match status" value="1"/>
</dbReference>
<feature type="compositionally biased region" description="Low complexity" evidence="10">
    <location>
        <begin position="1023"/>
        <end position="1033"/>
    </location>
</feature>
<evidence type="ECO:0000256" key="2">
    <source>
        <dbReference type="ARBA" id="ARBA00004653"/>
    </source>
</evidence>
<keyword evidence="9 11" id="KW-0472">Membrane</keyword>
<feature type="region of interest" description="Disordered" evidence="10">
    <location>
        <begin position="816"/>
        <end position="875"/>
    </location>
</feature>
<sequence length="1375" mass="144449">MSTVGSGILHEPTSTGEPSTITSTKIITFLSKVSGTAVPTPQCSLPPIVPQCQSEWDAWFAGGAQGGVTPPCAQASIDSSRCSTAISNAYADQPIWGNSALNAWMTNESSTWWPTTRSFAPSCTLGCQTCAVTGNTVQVYYWPPSTATMVENGTMTARPSALPSSGNKSEPVIAVVDNTTLTSPTVYISYAKLYASNSCSGIGRTVHNTIIPLSSSAELSSLAYHVIDDSIGFRPGHWVGGNWKYVTKSFNYDDLQEPIPESIYNQMPACQVRSHAWVTAGVGGNFTCSPHVAYAPLIAIPTQVFDIDPAWASCTGWYGGLYDPPKALQGATAIATPEVPTPVKATSASAGSKATDSLPSQTATALPADPAGSSGADSSDPNASSDDSSEKGSQSSTATSKASGSASSADESLPSSNPDTSAKADPLVDATQTGTLEASENTVDTFTQTTSRSQDPDKSGSYQAQPTKSDANALTGEADDGSSNEASRTEAAFTRPTTNALSILQSALSSVNTFEDPKTVTSSVSTEPSVVNSHVGGSEAVGEASTVGQDPKSSVTLGTQGVHATPSSISGAGSETDEEPLAESLAPGVSTTAGHQQITVLTIGSLEATASANSEGVVLQNEEETMTLSGGQAEMTFAGEALSLHPQNQLAVGSSTYAIPVQEPANTAIDISIGGKTYHPKAVSGETNAFEVAGNTLSAGGPAKTLDNGHVVSAAEAGLLIDSTSRLLIPHGATAAPSAQSKPTLVTIAGSEYTASAVSSRPSEIVIGIHTLTAGGLAATINGQTISQASDGVLVADGTTLKVPSKTLDGASAKVTYTPSSLRNGPATIASGTPDGSRSSMVTSVPMRSQGGGDSSSKTGDAHLASEGANSLSRGGISNAAITSSMTYSSSLGSSNSLDPEQTTSTTTSMAGKLECRAQRWPLAIVMAFLIIPSSQNLRTKPSATHPTGDVIRSERERQPKRRQAPINPIHCLHQCADSNLRTPATMAGTDTTTYSDTARALASQYEDDDDQPIPASRHNINPSWQRRSSSQRPDQRPRWMQSAENLQNKGLRLWFHFTPLQRTGIVILNLVLFVLTVLALIYNERILTYFAPAAERWREMPAGWLILWFMTFFVSFPPMLGYSTCVTIGGFVFGMKGWFILASATIVGSTCSFIVSKTLLKGYVSRIAEQNKRFAALSLVLKHDGLKLLVMMRLCPLPYSFANGAISTIPTVTWQNFALANVIASPKLLLHIFVGSRLGDIAENGDKMDGKTKAVSYISILIGMIAGALTGYFIYSRTKVRARELEAEEAEAAQHGGRRSESGNEYNDDPDERRAINALRRDDDVSLHTTYEDDLEGGRPGYSDDFTDDEDAQERDVFDEGDGASEPPDEDDKR</sequence>
<evidence type="ECO:0000256" key="10">
    <source>
        <dbReference type="SAM" id="MobiDB-lite"/>
    </source>
</evidence>
<dbReference type="Pfam" id="PF09335">
    <property type="entry name" value="VTT_dom"/>
    <property type="match status" value="1"/>
</dbReference>
<feature type="compositionally biased region" description="Low complexity" evidence="10">
    <location>
        <begin position="367"/>
        <end position="416"/>
    </location>
</feature>
<comment type="caution">
    <text evidence="13">The sequence shown here is derived from an EMBL/GenBank/DDBJ whole genome shotgun (WGS) entry which is preliminary data.</text>
</comment>
<feature type="compositionally biased region" description="Acidic residues" evidence="10">
    <location>
        <begin position="1346"/>
        <end position="1375"/>
    </location>
</feature>
<dbReference type="InterPro" id="IPR051076">
    <property type="entry name" value="Golgi_membrane_TVP38/TMEM64"/>
</dbReference>
<feature type="compositionally biased region" description="Basic and acidic residues" evidence="10">
    <location>
        <begin position="1312"/>
        <end position="1327"/>
    </location>
</feature>
<feature type="transmembrane region" description="Helical" evidence="11">
    <location>
        <begin position="1139"/>
        <end position="1161"/>
    </location>
</feature>
<proteinExistence type="inferred from homology"/>
<feature type="region of interest" description="Disordered" evidence="10">
    <location>
        <begin position="518"/>
        <end position="581"/>
    </location>
</feature>
<feature type="transmembrane region" description="Helical" evidence="11">
    <location>
        <begin position="1105"/>
        <end position="1133"/>
    </location>
</feature>
<feature type="transmembrane region" description="Helical" evidence="11">
    <location>
        <begin position="1066"/>
        <end position="1084"/>
    </location>
</feature>
<feature type="transmembrane region" description="Helical" evidence="11">
    <location>
        <begin position="1218"/>
        <end position="1235"/>
    </location>
</feature>
<feature type="region of interest" description="Disordered" evidence="10">
    <location>
        <begin position="888"/>
        <end position="911"/>
    </location>
</feature>
<protein>
    <recommendedName>
        <fullName evidence="4">Golgi apparatus membrane protein TVP38</fullName>
    </recommendedName>
    <alternativeName>
        <fullName evidence="5">Golgi apparatus membrane protein tvp38</fullName>
    </alternativeName>
</protein>
<dbReference type="EMBL" id="QWIJ01000558">
    <property type="protein sequence ID" value="RMX81004.1"/>
    <property type="molecule type" value="Genomic_DNA"/>
</dbReference>
<evidence type="ECO:0000256" key="9">
    <source>
        <dbReference type="ARBA" id="ARBA00023136"/>
    </source>
</evidence>
<dbReference type="VEuPathDB" id="FungiDB:BTJ68_00755"/>